<accession>A0A323VAG1</accession>
<dbReference type="Proteomes" id="UP000247602">
    <property type="component" value="Unassembled WGS sequence"/>
</dbReference>
<dbReference type="Pfam" id="PF08327">
    <property type="entry name" value="AHSA1"/>
    <property type="match status" value="1"/>
</dbReference>
<evidence type="ECO:0000313" key="5">
    <source>
        <dbReference type="Proteomes" id="UP000247602"/>
    </source>
</evidence>
<keyword evidence="5" id="KW-1185">Reference proteome</keyword>
<dbReference type="Gene3D" id="3.30.530.20">
    <property type="match status" value="1"/>
</dbReference>
<comment type="similarity">
    <text evidence="1">Belongs to the AHA1 family.</text>
</comment>
<dbReference type="InterPro" id="IPR013538">
    <property type="entry name" value="ASHA1/2-like_C"/>
</dbReference>
<dbReference type="SUPFAM" id="SSF55961">
    <property type="entry name" value="Bet v1-like"/>
    <property type="match status" value="1"/>
</dbReference>
<evidence type="ECO:0000313" key="3">
    <source>
        <dbReference type="EMBL" id="MBB3675108.1"/>
    </source>
</evidence>
<proteinExistence type="inferred from homology"/>
<dbReference type="EMBL" id="QKNV01000122">
    <property type="protein sequence ID" value="PZA21013.1"/>
    <property type="molecule type" value="Genomic_DNA"/>
</dbReference>
<sequence length="206" mass="21532">MRDLVDEIVAAHRDVVRRGDDDAELIAVTARRRYDAAVADVWDAVTDPARLARWFAPVSGELRVGGAFQVEGNAGGEVTECDPPHAFTVTWGGPQSVVRLRLTPDGEATELSLEHSVPVAFAGSGAGALYVGPGWDVAVLGLALHLRGEEVGDPAAWEGTPEVARFNAATIDAWAEVVRASGTAQPEEVDGAVAAARAQFAPDAVG</sequence>
<evidence type="ECO:0000313" key="6">
    <source>
        <dbReference type="Proteomes" id="UP000580718"/>
    </source>
</evidence>
<evidence type="ECO:0000313" key="4">
    <source>
        <dbReference type="EMBL" id="PZA21013.1"/>
    </source>
</evidence>
<comment type="caution">
    <text evidence="4">The sequence shown here is derived from an EMBL/GenBank/DDBJ whole genome shotgun (WGS) entry which is preliminary data.</text>
</comment>
<organism evidence="4 5">
    <name type="scientific">Modestobacter versicolor</name>
    <dbReference type="NCBI Taxonomy" id="429133"/>
    <lineage>
        <taxon>Bacteria</taxon>
        <taxon>Bacillati</taxon>
        <taxon>Actinomycetota</taxon>
        <taxon>Actinomycetes</taxon>
        <taxon>Geodermatophilales</taxon>
        <taxon>Geodermatophilaceae</taxon>
        <taxon>Modestobacter</taxon>
    </lineage>
</organism>
<dbReference type="OrthoDB" id="8117292at2"/>
<dbReference type="Proteomes" id="UP000580718">
    <property type="component" value="Unassembled WGS sequence"/>
</dbReference>
<feature type="domain" description="Activator of Hsp90 ATPase homologue 1/2-like C-terminal" evidence="2">
    <location>
        <begin position="35"/>
        <end position="121"/>
    </location>
</feature>
<dbReference type="AlphaFoldDB" id="A0A323VAG1"/>
<protein>
    <submittedName>
        <fullName evidence="4">ATPase</fullName>
    </submittedName>
</protein>
<name>A0A323VAG1_9ACTN</name>
<dbReference type="EMBL" id="JACIBU010000001">
    <property type="protein sequence ID" value="MBB3675108.1"/>
    <property type="molecule type" value="Genomic_DNA"/>
</dbReference>
<gene>
    <name evidence="4" type="ORF">DMO24_12460</name>
    <name evidence="3" type="ORF">FHX36_000843</name>
</gene>
<evidence type="ECO:0000256" key="1">
    <source>
        <dbReference type="ARBA" id="ARBA00006817"/>
    </source>
</evidence>
<reference evidence="3 6" key="2">
    <citation type="submission" date="2020-08" db="EMBL/GenBank/DDBJ databases">
        <title>Sequencing the genomes of 1000 actinobacteria strains.</title>
        <authorList>
            <person name="Klenk H.-P."/>
        </authorList>
    </citation>
    <scope>NUCLEOTIDE SEQUENCE [LARGE SCALE GENOMIC DNA]</scope>
    <source>
        <strain evidence="3 6">DSM 16678</strain>
    </source>
</reference>
<dbReference type="CDD" id="cd08899">
    <property type="entry name" value="SRPBCC_CalC_Aha1-like_6"/>
    <property type="match status" value="1"/>
</dbReference>
<evidence type="ECO:0000259" key="2">
    <source>
        <dbReference type="Pfam" id="PF08327"/>
    </source>
</evidence>
<reference evidence="4 5" key="1">
    <citation type="submission" date="2018-06" db="EMBL/GenBank/DDBJ databases">
        <title>Draft genome sequence of Modestobacter versicolor CP153-2.</title>
        <authorList>
            <person name="Gundlapally S.R."/>
        </authorList>
    </citation>
    <scope>NUCLEOTIDE SEQUENCE [LARGE SCALE GENOMIC DNA]</scope>
    <source>
        <strain evidence="4 5">CP153-2</strain>
    </source>
</reference>
<dbReference type="RefSeq" id="WP_110552585.1">
    <property type="nucleotide sequence ID" value="NZ_JACIBU010000001.1"/>
</dbReference>
<dbReference type="InterPro" id="IPR023393">
    <property type="entry name" value="START-like_dom_sf"/>
</dbReference>